<dbReference type="EMBL" id="CACRST010000011">
    <property type="protein sequence ID" value="VYS99331.1"/>
    <property type="molecule type" value="Genomic_DNA"/>
</dbReference>
<feature type="compositionally biased region" description="Low complexity" evidence="2">
    <location>
        <begin position="178"/>
        <end position="190"/>
    </location>
</feature>
<sequence length="496" mass="55855">MDKKGSITLFLALVLSLLLSLVFTSMESVRMAAARTQILSSLDIGLYSLFAQYDSTLLKEYDLFFLNGSEKGENLNLSSLYDELESYMKPVLRQNGQKLSVRQGGFTGYRLATDLNGEVFYRQIVTYMKSTLGIQGIQELTEKFQEKKERVSQAEEAGSRAEETRSLDHYDAEMNTAAQNSEAAAQQQETEPGETGGEDFSSGEEFSDGKPPEKVANPIPVLKRIRRMSLLDLIVPAEKGISDKQADSAALLSRRKLQKGMDMEENIRTDRSYVSQVLYQKYLEEKLGNYRKPGQGRLDYQMEYLLCGKTSDRENLKATARRLLLIREGVNAAFLMGDPVKRAQVQSLALAIASAFLVPPASAVIEAALLFCWSFGESILDLRELFHGGKVPLVKNSQNWQLSLESLSDLLSGLDSQRRSDENGLSYEEYLQILLLSESRNKKLKRGMDMIEESIRSRTGQEDFCLDHCVEAVEASVDIRADRRKTFTVKKQYSYI</sequence>
<dbReference type="InterPro" id="IPR043756">
    <property type="entry name" value="DUF5702"/>
</dbReference>
<feature type="coiled-coil region" evidence="1">
    <location>
        <begin position="137"/>
        <end position="164"/>
    </location>
</feature>
<feature type="region of interest" description="Disordered" evidence="2">
    <location>
        <begin position="178"/>
        <end position="218"/>
    </location>
</feature>
<keyword evidence="1" id="KW-0175">Coiled coil</keyword>
<dbReference type="Pfam" id="PF18960">
    <property type="entry name" value="DUF5702"/>
    <property type="match status" value="1"/>
</dbReference>
<evidence type="ECO:0000313" key="3">
    <source>
        <dbReference type="EMBL" id="VYS99331.1"/>
    </source>
</evidence>
<protein>
    <submittedName>
        <fullName evidence="3">Uncharacterized protein</fullName>
    </submittedName>
</protein>
<organism evidence="3">
    <name type="scientific">Blautia glucerasea</name>
    <dbReference type="NCBI Taxonomy" id="536633"/>
    <lineage>
        <taxon>Bacteria</taxon>
        <taxon>Bacillati</taxon>
        <taxon>Bacillota</taxon>
        <taxon>Clostridia</taxon>
        <taxon>Lachnospirales</taxon>
        <taxon>Lachnospiraceae</taxon>
        <taxon>Blautia</taxon>
    </lineage>
</organism>
<reference evidence="3" key="1">
    <citation type="submission" date="2019-11" db="EMBL/GenBank/DDBJ databases">
        <authorList>
            <person name="Feng L."/>
        </authorList>
    </citation>
    <scope>NUCLEOTIDE SEQUENCE</scope>
    <source>
        <strain evidence="3">BgluceraseaLFYP119</strain>
    </source>
</reference>
<name>A0A6N2T4B7_9FIRM</name>
<evidence type="ECO:0000256" key="2">
    <source>
        <dbReference type="SAM" id="MobiDB-lite"/>
    </source>
</evidence>
<dbReference type="RefSeq" id="WP_156353715.1">
    <property type="nucleotide sequence ID" value="NZ_CACRST010000011.1"/>
</dbReference>
<accession>A0A6N2T4B7</accession>
<gene>
    <name evidence="3" type="ORF">BGLFYP119_01393</name>
</gene>
<dbReference type="AlphaFoldDB" id="A0A6N2T4B7"/>
<evidence type="ECO:0000256" key="1">
    <source>
        <dbReference type="SAM" id="Coils"/>
    </source>
</evidence>
<proteinExistence type="predicted"/>